<accession>A0A1M5AZN1</accession>
<feature type="transmembrane region" description="Helical" evidence="1">
    <location>
        <begin position="137"/>
        <end position="160"/>
    </location>
</feature>
<organism evidence="2 3">
    <name type="scientific">Dysgonomonas macrotermitis</name>
    <dbReference type="NCBI Taxonomy" id="1346286"/>
    <lineage>
        <taxon>Bacteria</taxon>
        <taxon>Pseudomonadati</taxon>
        <taxon>Bacteroidota</taxon>
        <taxon>Bacteroidia</taxon>
        <taxon>Bacteroidales</taxon>
        <taxon>Dysgonomonadaceae</taxon>
        <taxon>Dysgonomonas</taxon>
    </lineage>
</organism>
<evidence type="ECO:0000313" key="2">
    <source>
        <dbReference type="EMBL" id="SHF35761.1"/>
    </source>
</evidence>
<dbReference type="OrthoDB" id="5195477at2"/>
<gene>
    <name evidence="2" type="ORF">SAMN05444362_105213</name>
</gene>
<evidence type="ECO:0000313" key="3">
    <source>
        <dbReference type="Proteomes" id="UP000184480"/>
    </source>
</evidence>
<protein>
    <recommendedName>
        <fullName evidence="4">HXXEE domain-containing protein</fullName>
    </recommendedName>
</protein>
<keyword evidence="3" id="KW-1185">Reference proteome</keyword>
<evidence type="ECO:0008006" key="4">
    <source>
        <dbReference type="Google" id="ProtNLM"/>
    </source>
</evidence>
<dbReference type="AlphaFoldDB" id="A0A1M5AZN1"/>
<feature type="transmembrane region" description="Helical" evidence="1">
    <location>
        <begin position="51"/>
        <end position="78"/>
    </location>
</feature>
<feature type="transmembrane region" description="Helical" evidence="1">
    <location>
        <begin position="84"/>
        <end position="104"/>
    </location>
</feature>
<dbReference type="RefSeq" id="WP_062180418.1">
    <property type="nucleotide sequence ID" value="NZ_BBXL01000010.1"/>
</dbReference>
<dbReference type="STRING" id="1346286.SAMN05444362_105213"/>
<dbReference type="EMBL" id="FQUC01000005">
    <property type="protein sequence ID" value="SHF35761.1"/>
    <property type="molecule type" value="Genomic_DNA"/>
</dbReference>
<dbReference type="Pfam" id="PF13787">
    <property type="entry name" value="HXXEE"/>
    <property type="match status" value="1"/>
</dbReference>
<keyword evidence="1" id="KW-1133">Transmembrane helix</keyword>
<dbReference type="InterPro" id="IPR025671">
    <property type="entry name" value="HXXEE"/>
</dbReference>
<dbReference type="Proteomes" id="UP000184480">
    <property type="component" value="Unassembled WGS sequence"/>
</dbReference>
<proteinExistence type="predicted"/>
<name>A0A1M5AZN1_9BACT</name>
<feature type="transmembrane region" description="Helical" evidence="1">
    <location>
        <begin position="111"/>
        <end position="131"/>
    </location>
</feature>
<feature type="transmembrane region" description="Helical" evidence="1">
    <location>
        <begin position="6"/>
        <end position="30"/>
    </location>
</feature>
<reference evidence="3" key="1">
    <citation type="submission" date="2016-11" db="EMBL/GenBank/DDBJ databases">
        <authorList>
            <person name="Varghese N."/>
            <person name="Submissions S."/>
        </authorList>
    </citation>
    <scope>NUCLEOTIDE SEQUENCE [LARGE SCALE GENOMIC DNA]</scope>
    <source>
        <strain evidence="3">DSM 27370</strain>
    </source>
</reference>
<keyword evidence="1" id="KW-0472">Membrane</keyword>
<keyword evidence="1" id="KW-0812">Transmembrane</keyword>
<sequence>MDDFNLIVLLLPIIFMIHDFEEILFFKWWIRKYEGYLIKHYPRLSSKMLPHVKGLSTPAFSLAVCEEFVLISIAAFTAVYMEYYYIWLMLFMAFSIHLVVHIIQWIIIRKYIPCIITSILFLPYSIFSLKMMSQLSLFTYTEFILCAFIGIVFMIVNLIAIHKVAGIFDKWIQTKNTSL</sequence>
<evidence type="ECO:0000256" key="1">
    <source>
        <dbReference type="SAM" id="Phobius"/>
    </source>
</evidence>